<evidence type="ECO:0000256" key="1">
    <source>
        <dbReference type="ARBA" id="ARBA00022801"/>
    </source>
</evidence>
<organism evidence="3 4">
    <name type="scientific">Pedobacter helvus</name>
    <dbReference type="NCBI Taxonomy" id="2563444"/>
    <lineage>
        <taxon>Bacteria</taxon>
        <taxon>Pseudomonadati</taxon>
        <taxon>Bacteroidota</taxon>
        <taxon>Sphingobacteriia</taxon>
        <taxon>Sphingobacteriales</taxon>
        <taxon>Sphingobacteriaceae</taxon>
        <taxon>Pedobacter</taxon>
    </lineage>
</organism>
<dbReference type="PANTHER" id="PTHR22901">
    <property type="entry name" value="SIALATE O-ACETYLESTERASE"/>
    <property type="match status" value="1"/>
</dbReference>
<protein>
    <submittedName>
        <fullName evidence="3">Sialate O-acetylesterase</fullName>
    </submittedName>
</protein>
<dbReference type="SUPFAM" id="SSF49785">
    <property type="entry name" value="Galactose-binding domain-like"/>
    <property type="match status" value="1"/>
</dbReference>
<dbReference type="InterPro" id="IPR005181">
    <property type="entry name" value="SASA"/>
</dbReference>
<accession>A0ABW9JJN1</accession>
<gene>
    <name evidence="3" type="ORF">E5L68_011030</name>
</gene>
<dbReference type="Proteomes" id="UP001517367">
    <property type="component" value="Unassembled WGS sequence"/>
</dbReference>
<evidence type="ECO:0000313" key="3">
    <source>
        <dbReference type="EMBL" id="MFN0291926.1"/>
    </source>
</evidence>
<name>A0ABW9JJN1_9SPHI</name>
<feature type="domain" description="Sialate O-acetylesterase" evidence="2">
    <location>
        <begin position="102"/>
        <end position="206"/>
    </location>
</feature>
<keyword evidence="4" id="KW-1185">Reference proteome</keyword>
<dbReference type="SUPFAM" id="SSF52266">
    <property type="entry name" value="SGNH hydrolase"/>
    <property type="match status" value="1"/>
</dbReference>
<dbReference type="InterPro" id="IPR039329">
    <property type="entry name" value="SIAE"/>
</dbReference>
<dbReference type="PANTHER" id="PTHR22901:SF0">
    <property type="entry name" value="SIALATE O-ACETYLESTERASE"/>
    <property type="match status" value="1"/>
</dbReference>
<proteinExistence type="predicted"/>
<dbReference type="Gene3D" id="3.40.50.1110">
    <property type="entry name" value="SGNH hydrolase"/>
    <property type="match status" value="2"/>
</dbReference>
<dbReference type="InterPro" id="IPR036514">
    <property type="entry name" value="SGNH_hydro_sf"/>
</dbReference>
<reference evidence="3 4" key="1">
    <citation type="submission" date="2024-12" db="EMBL/GenBank/DDBJ databases">
        <authorList>
            <person name="Hu S."/>
        </authorList>
    </citation>
    <scope>NUCLEOTIDE SEQUENCE [LARGE SCALE GENOMIC DNA]</scope>
    <source>
        <strain evidence="3 4">P-25</strain>
    </source>
</reference>
<dbReference type="InterPro" id="IPR008979">
    <property type="entry name" value="Galactose-bd-like_sf"/>
</dbReference>
<dbReference type="RefSeq" id="WP_138730774.1">
    <property type="nucleotide sequence ID" value="NZ_SRMP02000016.1"/>
</dbReference>
<feature type="domain" description="Sialate O-acetylesterase" evidence="2">
    <location>
        <begin position="424"/>
        <end position="534"/>
    </location>
</feature>
<evidence type="ECO:0000259" key="2">
    <source>
        <dbReference type="Pfam" id="PF03629"/>
    </source>
</evidence>
<keyword evidence="1" id="KW-0378">Hydrolase</keyword>
<sequence length="658" mass="73572">MRYILFFLVFVCVNDSSAGIRLPKLFGNGMVLQRDEPIKIWGWANPNEKVTVSFKFQQKTVKAAINGTWQLFLAKEPAGGPYQLIIRGGKEGISIDDVLLGDVWVCSGQSNMEFAVSSSLNAKEEIENASFPLIRHIEIPKAMAYHPKDDLDRTVQWKQANSENVGRFTAVGYFYAKALQEKLNIPIGLIHTSWGGTDIETWISRSALETSNLFTADNMARKNVDLEQLIKQRKIDIIGSMQKKQDGFPKDALVKTFQNTAFDDSKWPLIKLPGLWEQSIENFDGVVWFRKTITLAADQVVGAGLLELARIDDSDETYVNGVKVGGLKNKYNDKRAYPISAGILKQGENVIAIRVEDTGGGGGLYGTPDEIKFTIGDDLISLAGNWKYQVESVFENSSSNTGNIGNPNDYPTLLFNAMIYPLTQFAIKGVIWYQGENNANRAYQYRTTFPLLINDWRTHWNLGIFPFYYVQLASWRGANGNSNAGSSWAELREAQSLTQSIANTGMAITIDIGETNDIHPKNKQDVGKRLAAIALNKTYGKKNVFSGPVLDNYTIKADSVIIAYKNVENGLLIKDKYGYVKGFELAGPDKKFHYAMANVTHNKIILSSKKVKKPIAVRYAWADNPNDANVFNNEGFPAVPFRTDDWEVTTRHVKYSIN</sequence>
<comment type="caution">
    <text evidence="3">The sequence shown here is derived from an EMBL/GenBank/DDBJ whole genome shotgun (WGS) entry which is preliminary data.</text>
</comment>
<evidence type="ECO:0000313" key="4">
    <source>
        <dbReference type="Proteomes" id="UP001517367"/>
    </source>
</evidence>
<dbReference type="EMBL" id="SRMP02000016">
    <property type="protein sequence ID" value="MFN0291926.1"/>
    <property type="molecule type" value="Genomic_DNA"/>
</dbReference>
<dbReference type="Pfam" id="PF03629">
    <property type="entry name" value="SASA"/>
    <property type="match status" value="2"/>
</dbReference>